<accession>A0A926I407</accession>
<comment type="similarity">
    <text evidence="1">Belongs to the short-chain dehydrogenases/reductases (SDR) family.</text>
</comment>
<evidence type="ECO:0000313" key="6">
    <source>
        <dbReference type="Proteomes" id="UP000653127"/>
    </source>
</evidence>
<keyword evidence="2" id="KW-0560">Oxidoreductase</keyword>
<name>A0A926I407_9FIRM</name>
<dbReference type="SUPFAM" id="SSF51735">
    <property type="entry name" value="NAD(P)-binding Rossmann-fold domains"/>
    <property type="match status" value="1"/>
</dbReference>
<dbReference type="Proteomes" id="UP000653127">
    <property type="component" value="Unassembled WGS sequence"/>
</dbReference>
<dbReference type="FunFam" id="3.40.50.720:FF:000173">
    <property type="entry name" value="3-oxoacyl-[acyl-carrier protein] reductase"/>
    <property type="match status" value="1"/>
</dbReference>
<keyword evidence="3" id="KW-0443">Lipid metabolism</keyword>
<dbReference type="PANTHER" id="PTHR42879">
    <property type="entry name" value="3-OXOACYL-(ACYL-CARRIER-PROTEIN) REDUCTASE"/>
    <property type="match status" value="1"/>
</dbReference>
<proteinExistence type="inferred from homology"/>
<reference evidence="5" key="1">
    <citation type="submission" date="2020-08" db="EMBL/GenBank/DDBJ databases">
        <title>Genome public.</title>
        <authorList>
            <person name="Liu C."/>
            <person name="Sun Q."/>
        </authorList>
    </citation>
    <scope>NUCLEOTIDE SEQUENCE</scope>
    <source>
        <strain evidence="5">NSJ-31</strain>
    </source>
</reference>
<sequence length="242" mass="25394">MAGTVLITGASSGIGAETARRFARAGWKVAIHYRTGEQRALTLARELGDCPVTTVQADVGDPVQVRRMVSLVEARLGGIDVLVNNAGVAQQKLFTEITGEDWARMFAVHVDGTFYCSQAVVRGMIDRHAGKIINLSSIWGITGGSCEVHYSAAKAAIIGFTKALAKELGLSGIQVNCVAPGVIDTEMNAALPEGALEQLREETPLGRLGTAGEVADLILFLASGQADFITGQVISPNGGFVI</sequence>
<dbReference type="GO" id="GO:0032787">
    <property type="term" value="P:monocarboxylic acid metabolic process"/>
    <property type="evidence" value="ECO:0007669"/>
    <property type="project" value="UniProtKB-ARBA"/>
</dbReference>
<dbReference type="GO" id="GO:0008202">
    <property type="term" value="P:steroid metabolic process"/>
    <property type="evidence" value="ECO:0007669"/>
    <property type="project" value="UniProtKB-KW"/>
</dbReference>
<evidence type="ECO:0000256" key="3">
    <source>
        <dbReference type="ARBA" id="ARBA00023221"/>
    </source>
</evidence>
<comment type="caution">
    <text evidence="5">The sequence shown here is derived from an EMBL/GenBank/DDBJ whole genome shotgun (WGS) entry which is preliminary data.</text>
</comment>
<dbReference type="PROSITE" id="PS00061">
    <property type="entry name" value="ADH_SHORT"/>
    <property type="match status" value="1"/>
</dbReference>
<dbReference type="InterPro" id="IPR057326">
    <property type="entry name" value="KR_dom"/>
</dbReference>
<dbReference type="NCBIfam" id="NF047420">
    <property type="entry name" value="EF_P_mod_YmfI"/>
    <property type="match status" value="1"/>
</dbReference>
<evidence type="ECO:0000313" key="5">
    <source>
        <dbReference type="EMBL" id="MBC8546889.1"/>
    </source>
</evidence>
<dbReference type="InterPro" id="IPR050259">
    <property type="entry name" value="SDR"/>
</dbReference>
<evidence type="ECO:0000256" key="2">
    <source>
        <dbReference type="ARBA" id="ARBA00023002"/>
    </source>
</evidence>
<dbReference type="GO" id="GO:0016491">
    <property type="term" value="F:oxidoreductase activity"/>
    <property type="evidence" value="ECO:0007669"/>
    <property type="project" value="UniProtKB-KW"/>
</dbReference>
<gene>
    <name evidence="5" type="primary">fabG</name>
    <name evidence="5" type="ORF">H8711_08070</name>
</gene>
<dbReference type="NCBIfam" id="NF009466">
    <property type="entry name" value="PRK12826.1-2"/>
    <property type="match status" value="1"/>
</dbReference>
<dbReference type="EMBL" id="JACRST010000011">
    <property type="protein sequence ID" value="MBC8546889.1"/>
    <property type="molecule type" value="Genomic_DNA"/>
</dbReference>
<dbReference type="PRINTS" id="PR00080">
    <property type="entry name" value="SDRFAMILY"/>
</dbReference>
<protein>
    <submittedName>
        <fullName evidence="5">3-oxoacyl-ACP reductase FabG</fullName>
    </submittedName>
</protein>
<dbReference type="SMART" id="SM00822">
    <property type="entry name" value="PKS_KR"/>
    <property type="match status" value="1"/>
</dbReference>
<organism evidence="5 6">
    <name type="scientific">Ligaoa zhengdingensis</name>
    <dbReference type="NCBI Taxonomy" id="2763658"/>
    <lineage>
        <taxon>Bacteria</taxon>
        <taxon>Bacillati</taxon>
        <taxon>Bacillota</taxon>
        <taxon>Clostridia</taxon>
        <taxon>Eubacteriales</taxon>
        <taxon>Oscillospiraceae</taxon>
        <taxon>Ligaoa</taxon>
    </lineage>
</organism>
<keyword evidence="6" id="KW-1185">Reference proteome</keyword>
<dbReference type="InterPro" id="IPR002347">
    <property type="entry name" value="SDR_fam"/>
</dbReference>
<feature type="domain" description="Ketoreductase" evidence="4">
    <location>
        <begin position="3"/>
        <end position="185"/>
    </location>
</feature>
<dbReference type="PRINTS" id="PR00081">
    <property type="entry name" value="GDHRDH"/>
</dbReference>
<evidence type="ECO:0000259" key="4">
    <source>
        <dbReference type="SMART" id="SM00822"/>
    </source>
</evidence>
<dbReference type="InterPro" id="IPR036291">
    <property type="entry name" value="NAD(P)-bd_dom_sf"/>
</dbReference>
<dbReference type="PANTHER" id="PTHR42879:SF2">
    <property type="entry name" value="3-OXOACYL-[ACYL-CARRIER-PROTEIN] REDUCTASE FABG"/>
    <property type="match status" value="1"/>
</dbReference>
<dbReference type="Pfam" id="PF13561">
    <property type="entry name" value="adh_short_C2"/>
    <property type="match status" value="1"/>
</dbReference>
<keyword evidence="3" id="KW-0753">Steroid metabolism</keyword>
<dbReference type="InterPro" id="IPR020904">
    <property type="entry name" value="Sc_DH/Rdtase_CS"/>
</dbReference>
<dbReference type="AlphaFoldDB" id="A0A926I407"/>
<dbReference type="Gene3D" id="3.40.50.720">
    <property type="entry name" value="NAD(P)-binding Rossmann-like Domain"/>
    <property type="match status" value="1"/>
</dbReference>
<evidence type="ECO:0000256" key="1">
    <source>
        <dbReference type="ARBA" id="ARBA00006484"/>
    </source>
</evidence>